<dbReference type="SUPFAM" id="SSF54928">
    <property type="entry name" value="RNA-binding domain, RBD"/>
    <property type="match status" value="1"/>
</dbReference>
<reference evidence="5" key="2">
    <citation type="submission" date="2025-09" db="UniProtKB">
        <authorList>
            <consortium name="Ensembl"/>
        </authorList>
    </citation>
    <scope>IDENTIFICATION</scope>
</reference>
<evidence type="ECO:0000256" key="1">
    <source>
        <dbReference type="ARBA" id="ARBA00022723"/>
    </source>
</evidence>
<keyword evidence="3" id="KW-0863">Zinc-finger</keyword>
<sequence>MGRSRRLNVCDNLGITYAPQRQALLTLVPPQFRREEDAERAVGELNNRWFNGQAVRAELSPVTDFRESCCRQDEYQGWKGPQEVSSPIPCSKHGQFPVRFLPP</sequence>
<dbReference type="Gene3D" id="3.30.70.330">
    <property type="match status" value="1"/>
</dbReference>
<accession>A0A8C4Y9L8</accession>
<protein>
    <recommendedName>
        <fullName evidence="7">RRM domain-containing protein</fullName>
    </recommendedName>
</protein>
<dbReference type="OrthoDB" id="423462at2759"/>
<dbReference type="Ensembl" id="ENSGEVT00005023232.1">
    <property type="protein sequence ID" value="ENSGEVP00005022115.1"/>
    <property type="gene ID" value="ENSGEVG00005015691.1"/>
</dbReference>
<evidence type="ECO:0000256" key="4">
    <source>
        <dbReference type="ARBA" id="ARBA00022833"/>
    </source>
</evidence>
<dbReference type="PRINTS" id="PR01848">
    <property type="entry name" value="U2AUXFACTOR"/>
</dbReference>
<dbReference type="PANTHER" id="PTHR12620">
    <property type="entry name" value="U2 SNRNP AUXILIARY FACTOR, SMALL SUBUNIT"/>
    <property type="match status" value="1"/>
</dbReference>
<dbReference type="AlphaFoldDB" id="A0A8C4Y9L8"/>
<keyword evidence="2" id="KW-0677">Repeat</keyword>
<keyword evidence="1" id="KW-0479">Metal-binding</keyword>
<keyword evidence="6" id="KW-1185">Reference proteome</keyword>
<evidence type="ECO:0000256" key="3">
    <source>
        <dbReference type="ARBA" id="ARBA00022771"/>
    </source>
</evidence>
<dbReference type="GeneTree" id="ENSGT01060000249326"/>
<reference evidence="5" key="1">
    <citation type="submission" date="2025-08" db="UniProtKB">
        <authorList>
            <consortium name="Ensembl"/>
        </authorList>
    </citation>
    <scope>IDENTIFICATION</scope>
</reference>
<evidence type="ECO:0008006" key="7">
    <source>
        <dbReference type="Google" id="ProtNLM"/>
    </source>
</evidence>
<dbReference type="GO" id="GO:0000398">
    <property type="term" value="P:mRNA splicing, via spliceosome"/>
    <property type="evidence" value="ECO:0007669"/>
    <property type="project" value="InterPro"/>
</dbReference>
<name>A0A8C4Y9L8_9SAUR</name>
<evidence type="ECO:0000313" key="6">
    <source>
        <dbReference type="Proteomes" id="UP000694390"/>
    </source>
</evidence>
<evidence type="ECO:0000256" key="2">
    <source>
        <dbReference type="ARBA" id="ARBA00022737"/>
    </source>
</evidence>
<dbReference type="InterPro" id="IPR012677">
    <property type="entry name" value="Nucleotide-bd_a/b_plait_sf"/>
</dbReference>
<dbReference type="InterPro" id="IPR009145">
    <property type="entry name" value="U2AF_small"/>
</dbReference>
<proteinExistence type="predicted"/>
<keyword evidence="4" id="KW-0862">Zinc</keyword>
<dbReference type="InterPro" id="IPR035979">
    <property type="entry name" value="RBD_domain_sf"/>
</dbReference>
<dbReference type="GO" id="GO:0089701">
    <property type="term" value="C:U2AF complex"/>
    <property type="evidence" value="ECO:0007669"/>
    <property type="project" value="InterPro"/>
</dbReference>
<dbReference type="GO" id="GO:0008270">
    <property type="term" value="F:zinc ion binding"/>
    <property type="evidence" value="ECO:0007669"/>
    <property type="project" value="UniProtKB-KW"/>
</dbReference>
<dbReference type="Proteomes" id="UP000694390">
    <property type="component" value="Unassembled WGS sequence"/>
</dbReference>
<dbReference type="GO" id="GO:0003723">
    <property type="term" value="F:RNA binding"/>
    <property type="evidence" value="ECO:0007669"/>
    <property type="project" value="InterPro"/>
</dbReference>
<organism evidence="5 6">
    <name type="scientific">Gopherus evgoodei</name>
    <name type="common">Goodes thornscrub tortoise</name>
    <dbReference type="NCBI Taxonomy" id="1825980"/>
    <lineage>
        <taxon>Eukaryota</taxon>
        <taxon>Metazoa</taxon>
        <taxon>Chordata</taxon>
        <taxon>Craniata</taxon>
        <taxon>Vertebrata</taxon>
        <taxon>Euteleostomi</taxon>
        <taxon>Archelosauria</taxon>
        <taxon>Testudinata</taxon>
        <taxon>Testudines</taxon>
        <taxon>Cryptodira</taxon>
        <taxon>Durocryptodira</taxon>
        <taxon>Testudinoidea</taxon>
        <taxon>Testudinidae</taxon>
        <taxon>Gopherus</taxon>
    </lineage>
</organism>
<evidence type="ECO:0000313" key="5">
    <source>
        <dbReference type="Ensembl" id="ENSGEVP00005022115.1"/>
    </source>
</evidence>